<keyword evidence="3" id="KW-1185">Reference proteome</keyword>
<dbReference type="InterPro" id="IPR002711">
    <property type="entry name" value="HNH"/>
</dbReference>
<dbReference type="InterPro" id="IPR003615">
    <property type="entry name" value="HNH_nuc"/>
</dbReference>
<evidence type="ECO:0000313" key="2">
    <source>
        <dbReference type="EMBL" id="NII08797.1"/>
    </source>
</evidence>
<evidence type="ECO:0000259" key="1">
    <source>
        <dbReference type="Pfam" id="PF01844"/>
    </source>
</evidence>
<protein>
    <recommendedName>
        <fullName evidence="1">HNH domain-containing protein</fullName>
    </recommendedName>
</protein>
<accession>A0A7X5ZKA0</accession>
<dbReference type="AlphaFoldDB" id="A0A7X5ZKA0"/>
<dbReference type="Gene3D" id="1.10.30.50">
    <property type="match status" value="1"/>
</dbReference>
<dbReference type="GO" id="GO:0004519">
    <property type="term" value="F:endonuclease activity"/>
    <property type="evidence" value="ECO:0007669"/>
    <property type="project" value="InterPro"/>
</dbReference>
<dbReference type="GO" id="GO:0008270">
    <property type="term" value="F:zinc ion binding"/>
    <property type="evidence" value="ECO:0007669"/>
    <property type="project" value="InterPro"/>
</dbReference>
<dbReference type="Pfam" id="PF01844">
    <property type="entry name" value="HNH"/>
    <property type="match status" value="1"/>
</dbReference>
<proteinExistence type="predicted"/>
<dbReference type="EMBL" id="JAARLZ010000015">
    <property type="protein sequence ID" value="NII08797.1"/>
    <property type="molecule type" value="Genomic_DNA"/>
</dbReference>
<comment type="caution">
    <text evidence="2">The sequence shown here is derived from an EMBL/GenBank/DDBJ whole genome shotgun (WGS) entry which is preliminary data.</text>
</comment>
<feature type="domain" description="HNH" evidence="1">
    <location>
        <begin position="63"/>
        <end position="118"/>
    </location>
</feature>
<reference evidence="2 3" key="1">
    <citation type="submission" date="2020-03" db="EMBL/GenBank/DDBJ databases">
        <authorList>
            <person name="Lai Q."/>
        </authorList>
    </citation>
    <scope>NUCLEOTIDE SEQUENCE [LARGE SCALE GENOMIC DNA]</scope>
    <source>
        <strain evidence="2 3">CCUG 25036</strain>
    </source>
</reference>
<dbReference type="RefSeq" id="WP_166952290.1">
    <property type="nucleotide sequence ID" value="NZ_JAARLZ010000015.1"/>
</dbReference>
<sequence>MSVDDAVPVGVWWSFSLQNSAGDPYVRAISTHKEGASVEAIAKHYERSPAARAQCIKHYGATCQVCDMDFAKKYGTWGEGFIHVHHHKPISSASGPYLVDPIKDLIPVCPNCHAMLHRKKDVITVQELRDRLHDASLTHPKKNSFNQ</sequence>
<gene>
    <name evidence="2" type="ORF">HBF25_20625</name>
</gene>
<name>A0A7X5ZKA0_9GAMM</name>
<dbReference type="GO" id="GO:0003676">
    <property type="term" value="F:nucleic acid binding"/>
    <property type="evidence" value="ECO:0007669"/>
    <property type="project" value="InterPro"/>
</dbReference>
<evidence type="ECO:0000313" key="3">
    <source>
        <dbReference type="Proteomes" id="UP000490980"/>
    </source>
</evidence>
<organism evidence="2 3">
    <name type="scientific">Luteibacter anthropi</name>
    <dbReference type="NCBI Taxonomy" id="564369"/>
    <lineage>
        <taxon>Bacteria</taxon>
        <taxon>Pseudomonadati</taxon>
        <taxon>Pseudomonadota</taxon>
        <taxon>Gammaproteobacteria</taxon>
        <taxon>Lysobacterales</taxon>
        <taxon>Rhodanobacteraceae</taxon>
        <taxon>Luteibacter</taxon>
    </lineage>
</organism>
<dbReference type="CDD" id="cd00085">
    <property type="entry name" value="HNHc"/>
    <property type="match status" value="1"/>
</dbReference>
<dbReference type="Proteomes" id="UP000490980">
    <property type="component" value="Unassembled WGS sequence"/>
</dbReference>